<dbReference type="AlphaFoldDB" id="A0A8K0DB58"/>
<sequence>MKNEPVIPNSVIEFYYKDSKFDRKATVQKFSKLNVPQSRIYRVMDYVDHPSKKLNKQKPGRKKSVTTPALTSKVDRLFLKQPNLTVRAAAEKLKTLPGTVEIKYSAAEPNAPEVPEASMKVEVEPRFKTLHEYGAANWRSREFEYRSTLKLQ</sequence>
<protein>
    <submittedName>
        <fullName evidence="1">Uncharacterized protein</fullName>
    </submittedName>
</protein>
<keyword evidence="2" id="KW-1185">Reference proteome</keyword>
<reference evidence="1" key="1">
    <citation type="submission" date="2019-08" db="EMBL/GenBank/DDBJ databases">
        <title>The genome of the North American firefly Photinus pyralis.</title>
        <authorList>
            <consortium name="Photinus pyralis genome working group"/>
            <person name="Fallon T.R."/>
            <person name="Sander Lower S.E."/>
            <person name="Weng J.-K."/>
        </authorList>
    </citation>
    <scope>NUCLEOTIDE SEQUENCE</scope>
    <source>
        <strain evidence="1">TRF0915ILg1</strain>
        <tissue evidence="1">Whole body</tissue>
    </source>
</reference>
<accession>A0A8K0DB58</accession>
<comment type="caution">
    <text evidence="1">The sequence shown here is derived from an EMBL/GenBank/DDBJ whole genome shotgun (WGS) entry which is preliminary data.</text>
</comment>
<name>A0A8K0DB58_IGNLU</name>
<dbReference type="EMBL" id="VTPC01003984">
    <property type="protein sequence ID" value="KAF2897670.1"/>
    <property type="molecule type" value="Genomic_DNA"/>
</dbReference>
<proteinExistence type="predicted"/>
<organism evidence="1 2">
    <name type="scientific">Ignelater luminosus</name>
    <name type="common">Cucubano</name>
    <name type="synonym">Pyrophorus luminosus</name>
    <dbReference type="NCBI Taxonomy" id="2038154"/>
    <lineage>
        <taxon>Eukaryota</taxon>
        <taxon>Metazoa</taxon>
        <taxon>Ecdysozoa</taxon>
        <taxon>Arthropoda</taxon>
        <taxon>Hexapoda</taxon>
        <taxon>Insecta</taxon>
        <taxon>Pterygota</taxon>
        <taxon>Neoptera</taxon>
        <taxon>Endopterygota</taxon>
        <taxon>Coleoptera</taxon>
        <taxon>Polyphaga</taxon>
        <taxon>Elateriformia</taxon>
        <taxon>Elateroidea</taxon>
        <taxon>Elateridae</taxon>
        <taxon>Agrypninae</taxon>
        <taxon>Pyrophorini</taxon>
        <taxon>Ignelater</taxon>
    </lineage>
</organism>
<gene>
    <name evidence="1" type="ORF">ILUMI_08503</name>
</gene>
<evidence type="ECO:0000313" key="1">
    <source>
        <dbReference type="EMBL" id="KAF2897670.1"/>
    </source>
</evidence>
<dbReference type="Proteomes" id="UP000801492">
    <property type="component" value="Unassembled WGS sequence"/>
</dbReference>
<evidence type="ECO:0000313" key="2">
    <source>
        <dbReference type="Proteomes" id="UP000801492"/>
    </source>
</evidence>